<dbReference type="AlphaFoldDB" id="A0A4Q8LLI2"/>
<keyword evidence="4" id="KW-0503">Monooxygenase</keyword>
<protein>
    <submittedName>
        <fullName evidence="6">LLM class flavin-dependent oxidoreductase</fullName>
    </submittedName>
</protein>
<evidence type="ECO:0000256" key="3">
    <source>
        <dbReference type="ARBA" id="ARBA00023002"/>
    </source>
</evidence>
<comment type="caution">
    <text evidence="6">The sequence shown here is derived from an EMBL/GenBank/DDBJ whole genome shotgun (WGS) entry which is preliminary data.</text>
</comment>
<keyword evidence="3" id="KW-0560">Oxidoreductase</keyword>
<gene>
    <name evidence="6" type="ORF">EA661_07560</name>
</gene>
<dbReference type="CDD" id="cd01094">
    <property type="entry name" value="Alkanesulfonate_monoxygenase"/>
    <property type="match status" value="1"/>
</dbReference>
<dbReference type="InterPro" id="IPR011251">
    <property type="entry name" value="Luciferase-like_dom"/>
</dbReference>
<dbReference type="Proteomes" id="UP000291286">
    <property type="component" value="Unassembled WGS sequence"/>
</dbReference>
<evidence type="ECO:0000259" key="5">
    <source>
        <dbReference type="Pfam" id="PF00296"/>
    </source>
</evidence>
<dbReference type="Gene3D" id="3.20.20.30">
    <property type="entry name" value="Luciferase-like domain"/>
    <property type="match status" value="1"/>
</dbReference>
<dbReference type="EMBL" id="SHMB01000002">
    <property type="protein sequence ID" value="TAA31415.1"/>
    <property type="molecule type" value="Genomic_DNA"/>
</dbReference>
<evidence type="ECO:0000256" key="2">
    <source>
        <dbReference type="ARBA" id="ARBA00022643"/>
    </source>
</evidence>
<dbReference type="GO" id="GO:0046306">
    <property type="term" value="P:alkanesulfonate catabolic process"/>
    <property type="evidence" value="ECO:0007669"/>
    <property type="project" value="TreeGrafter"/>
</dbReference>
<sequence>MIETTLSPAIDFGLPSDRGGKDLGVFLPMANGGWILSTNTPTLDGSYAYNRQVAELTEQHGLDFIMAMAKWRGYGGVTEHWRYSLESQMLMASLATVTSRVKVWATVHTLLQNPAVTAKMIATLDHISQGRAGLNVVTGSYKDEFAQMGAWRDEVGHDARYDLGAEWIEVIKRLWSEPAVHFDGQYFHMDDCQSDPKPISRPRPFLVCAGTSPKGMQFTIDHMDAIFLGGSDLDDLARKSRMAKEMATASGRKIKTYTMINLVIGDTDEQAAAQAEHYREGFDEGAFHGMLRAYGFLDAEVGKENAFTRKARSGFISEHVAGSAETVGTHLMKILDDCDLDGLMLIFPDYLHGLPLFAHSILPRIRARFPHGHTP</sequence>
<dbReference type="GO" id="GO:0008726">
    <property type="term" value="F:alkanesulfonate monooxygenase activity"/>
    <property type="evidence" value="ECO:0007669"/>
    <property type="project" value="TreeGrafter"/>
</dbReference>
<dbReference type="PANTHER" id="PTHR42847">
    <property type="entry name" value="ALKANESULFONATE MONOOXYGENASE"/>
    <property type="match status" value="1"/>
</dbReference>
<dbReference type="InterPro" id="IPR050172">
    <property type="entry name" value="SsuD_RutA_monooxygenase"/>
</dbReference>
<organism evidence="6 7">
    <name type="scientific">Pseudoxanthomonas winnipegensis</name>
    <dbReference type="NCBI Taxonomy" id="2480810"/>
    <lineage>
        <taxon>Bacteria</taxon>
        <taxon>Pseudomonadati</taxon>
        <taxon>Pseudomonadota</taxon>
        <taxon>Gammaproteobacteria</taxon>
        <taxon>Lysobacterales</taxon>
        <taxon>Lysobacteraceae</taxon>
        <taxon>Pseudoxanthomonas</taxon>
    </lineage>
</organism>
<accession>A0A4Q8LLI2</accession>
<keyword evidence="1" id="KW-0285">Flavoprotein</keyword>
<evidence type="ECO:0000313" key="7">
    <source>
        <dbReference type="Proteomes" id="UP000291286"/>
    </source>
</evidence>
<dbReference type="InterPro" id="IPR036661">
    <property type="entry name" value="Luciferase-like_sf"/>
</dbReference>
<dbReference type="Pfam" id="PF00296">
    <property type="entry name" value="Bac_luciferase"/>
    <property type="match status" value="1"/>
</dbReference>
<dbReference type="PANTHER" id="PTHR42847:SF4">
    <property type="entry name" value="ALKANESULFONATE MONOOXYGENASE-RELATED"/>
    <property type="match status" value="1"/>
</dbReference>
<dbReference type="RefSeq" id="WP_130517300.1">
    <property type="nucleotide sequence ID" value="NZ_SHMA01000003.1"/>
</dbReference>
<feature type="domain" description="Luciferase-like" evidence="5">
    <location>
        <begin position="23"/>
        <end position="303"/>
    </location>
</feature>
<dbReference type="SUPFAM" id="SSF51679">
    <property type="entry name" value="Bacterial luciferase-like"/>
    <property type="match status" value="1"/>
</dbReference>
<reference evidence="6 7" key="1">
    <citation type="submission" date="2019-02" db="EMBL/GenBank/DDBJ databases">
        <title>WGS of Pseudoxanthomonas species novum from clinical isolates.</title>
        <authorList>
            <person name="Bernier A.-M."/>
            <person name="Bernard K."/>
            <person name="Vachon A."/>
        </authorList>
    </citation>
    <scope>NUCLEOTIDE SEQUENCE [LARGE SCALE GENOMIC DNA]</scope>
    <source>
        <strain evidence="6 7">NML171202</strain>
    </source>
</reference>
<evidence type="ECO:0000256" key="1">
    <source>
        <dbReference type="ARBA" id="ARBA00022630"/>
    </source>
</evidence>
<evidence type="ECO:0000256" key="4">
    <source>
        <dbReference type="ARBA" id="ARBA00023033"/>
    </source>
</evidence>
<evidence type="ECO:0000313" key="6">
    <source>
        <dbReference type="EMBL" id="TAA31415.1"/>
    </source>
</evidence>
<proteinExistence type="predicted"/>
<name>A0A4Q8LLI2_9GAMM</name>
<keyword evidence="2" id="KW-0288">FMN</keyword>